<protein>
    <recommendedName>
        <fullName evidence="5">ABC transporter domain-containing protein</fullName>
    </recommendedName>
</protein>
<evidence type="ECO:0000256" key="2">
    <source>
        <dbReference type="ARBA" id="ARBA00022448"/>
    </source>
</evidence>
<evidence type="ECO:0000313" key="7">
    <source>
        <dbReference type="Proteomes" id="UP001500822"/>
    </source>
</evidence>
<evidence type="ECO:0000256" key="1">
    <source>
        <dbReference type="ARBA" id="ARBA00005417"/>
    </source>
</evidence>
<dbReference type="InterPro" id="IPR027417">
    <property type="entry name" value="P-loop_NTPase"/>
</dbReference>
<evidence type="ECO:0000256" key="4">
    <source>
        <dbReference type="ARBA" id="ARBA00022840"/>
    </source>
</evidence>
<keyword evidence="7" id="KW-1185">Reference proteome</keyword>
<dbReference type="SUPFAM" id="SSF52540">
    <property type="entry name" value="P-loop containing nucleoside triphosphate hydrolases"/>
    <property type="match status" value="1"/>
</dbReference>
<feature type="domain" description="ABC transporter" evidence="5">
    <location>
        <begin position="6"/>
        <end position="234"/>
    </location>
</feature>
<gene>
    <name evidence="6" type="ORF">GCM10023217_30400</name>
</gene>
<comment type="similarity">
    <text evidence="1">Belongs to the ABC transporter superfamily.</text>
</comment>
<dbReference type="Proteomes" id="UP001500822">
    <property type="component" value="Unassembled WGS sequence"/>
</dbReference>
<evidence type="ECO:0000313" key="6">
    <source>
        <dbReference type="EMBL" id="GAA4756400.1"/>
    </source>
</evidence>
<dbReference type="InterPro" id="IPR003593">
    <property type="entry name" value="AAA+_ATPase"/>
</dbReference>
<dbReference type="PANTHER" id="PTHR43335:SF3">
    <property type="entry name" value="ABC TRANSPORTER"/>
    <property type="match status" value="1"/>
</dbReference>
<proteinExistence type="inferred from homology"/>
<name>A0ABP8ZGS5_9ACTN</name>
<dbReference type="PANTHER" id="PTHR43335">
    <property type="entry name" value="ABC TRANSPORTER, ATP-BINDING PROTEIN"/>
    <property type="match status" value="1"/>
</dbReference>
<dbReference type="PROSITE" id="PS50893">
    <property type="entry name" value="ABC_TRANSPORTER_2"/>
    <property type="match status" value="1"/>
</dbReference>
<keyword evidence="4" id="KW-0067">ATP-binding</keyword>
<organism evidence="6 7">
    <name type="scientific">Gordonia alkaliphila</name>
    <dbReference type="NCBI Taxonomy" id="1053547"/>
    <lineage>
        <taxon>Bacteria</taxon>
        <taxon>Bacillati</taxon>
        <taxon>Actinomycetota</taxon>
        <taxon>Actinomycetes</taxon>
        <taxon>Mycobacteriales</taxon>
        <taxon>Gordoniaceae</taxon>
        <taxon>Gordonia</taxon>
    </lineage>
</organism>
<accession>A0ABP8ZGS5</accession>
<evidence type="ECO:0000259" key="5">
    <source>
        <dbReference type="PROSITE" id="PS50893"/>
    </source>
</evidence>
<dbReference type="InterPro" id="IPR003439">
    <property type="entry name" value="ABC_transporter-like_ATP-bd"/>
</dbReference>
<dbReference type="SMART" id="SM00382">
    <property type="entry name" value="AAA"/>
    <property type="match status" value="1"/>
</dbReference>
<comment type="caution">
    <text evidence="6">The sequence shown here is derived from an EMBL/GenBank/DDBJ whole genome shotgun (WGS) entry which is preliminary data.</text>
</comment>
<sequence length="281" mass="29842">MGRMPLVATGLSRSFGKHPAVLDASVTLTPGTITGLVGPNGAGKTTLLLLLAGLLKADTGELLLDGAPADSPALRAAVGWMPDAFGTWDSLTPHEILVTFARLYSITPRAAADRADQLLAEVHLSKHAHRPASELSRGQRQRLGLARALVNRPRVLLLDEPASGMDPRSRVELRDQLRAAADAGAAVLVSSHILTELEEMVDRVVLMVGGRTRPAELGRPGWRIRLVGQSESAARIVAFDDDEAAAAHLSALVADGAQVAEFSRTSSNLEQAYLDLHADRT</sequence>
<dbReference type="Pfam" id="PF00005">
    <property type="entry name" value="ABC_tran"/>
    <property type="match status" value="1"/>
</dbReference>
<evidence type="ECO:0000256" key="3">
    <source>
        <dbReference type="ARBA" id="ARBA00022741"/>
    </source>
</evidence>
<reference evidence="7" key="1">
    <citation type="journal article" date="2019" name="Int. J. Syst. Evol. Microbiol.">
        <title>The Global Catalogue of Microorganisms (GCM) 10K type strain sequencing project: providing services to taxonomists for standard genome sequencing and annotation.</title>
        <authorList>
            <consortium name="The Broad Institute Genomics Platform"/>
            <consortium name="The Broad Institute Genome Sequencing Center for Infectious Disease"/>
            <person name="Wu L."/>
            <person name="Ma J."/>
        </authorList>
    </citation>
    <scope>NUCLEOTIDE SEQUENCE [LARGE SCALE GENOMIC DNA]</scope>
    <source>
        <strain evidence="7">JCM 18077</strain>
    </source>
</reference>
<keyword evidence="3" id="KW-0547">Nucleotide-binding</keyword>
<dbReference type="Gene3D" id="3.40.50.300">
    <property type="entry name" value="P-loop containing nucleotide triphosphate hydrolases"/>
    <property type="match status" value="1"/>
</dbReference>
<dbReference type="EMBL" id="BAABIE010000016">
    <property type="protein sequence ID" value="GAA4756400.1"/>
    <property type="molecule type" value="Genomic_DNA"/>
</dbReference>
<keyword evidence="2" id="KW-0813">Transport</keyword>